<dbReference type="OrthoDB" id="5956991at2"/>
<name>A0A074M2R5_ERYLO</name>
<reference evidence="3 4" key="1">
    <citation type="submission" date="2014-04" db="EMBL/GenBank/DDBJ databases">
        <title>A comprehensive comparison of genomes of Erythrobacter spp. strains.</title>
        <authorList>
            <person name="Zheng Q."/>
        </authorList>
    </citation>
    <scope>NUCLEOTIDE SEQUENCE [LARGE SCALE GENOMIC DNA]</scope>
    <source>
        <strain evidence="3 4">DSM 6997</strain>
    </source>
</reference>
<evidence type="ECO:0000256" key="1">
    <source>
        <dbReference type="SAM" id="MobiDB-lite"/>
    </source>
</evidence>
<protein>
    <recommendedName>
        <fullName evidence="5">Lipoprotein</fullName>
    </recommendedName>
</protein>
<feature type="signal peptide" evidence="2">
    <location>
        <begin position="1"/>
        <end position="28"/>
    </location>
</feature>
<dbReference type="eggNOG" id="ENOG5031BVD">
    <property type="taxonomic scope" value="Bacteria"/>
</dbReference>
<proteinExistence type="predicted"/>
<accession>A0A074M2R5</accession>
<dbReference type="RefSeq" id="WP_034961513.1">
    <property type="nucleotide sequence ID" value="NZ_JMIW01000007.1"/>
</dbReference>
<feature type="compositionally biased region" description="Acidic residues" evidence="1">
    <location>
        <begin position="30"/>
        <end position="41"/>
    </location>
</feature>
<evidence type="ECO:0000313" key="3">
    <source>
        <dbReference type="EMBL" id="KEO88756.1"/>
    </source>
</evidence>
<feature type="region of interest" description="Disordered" evidence="1">
    <location>
        <begin position="29"/>
        <end position="58"/>
    </location>
</feature>
<evidence type="ECO:0000313" key="4">
    <source>
        <dbReference type="Proteomes" id="UP000027647"/>
    </source>
</evidence>
<dbReference type="AlphaFoldDB" id="A0A074M2R5"/>
<dbReference type="Proteomes" id="UP000027647">
    <property type="component" value="Unassembled WGS sequence"/>
</dbReference>
<organism evidence="3 4">
    <name type="scientific">Erythrobacter longus</name>
    <dbReference type="NCBI Taxonomy" id="1044"/>
    <lineage>
        <taxon>Bacteria</taxon>
        <taxon>Pseudomonadati</taxon>
        <taxon>Pseudomonadota</taxon>
        <taxon>Alphaproteobacteria</taxon>
        <taxon>Sphingomonadales</taxon>
        <taxon>Erythrobacteraceae</taxon>
        <taxon>Erythrobacter/Porphyrobacter group</taxon>
        <taxon>Erythrobacter</taxon>
    </lineage>
</organism>
<gene>
    <name evidence="3" type="ORF">EH31_15060</name>
</gene>
<dbReference type="EMBL" id="JMIW01000007">
    <property type="protein sequence ID" value="KEO88756.1"/>
    <property type="molecule type" value="Genomic_DNA"/>
</dbReference>
<evidence type="ECO:0008006" key="5">
    <source>
        <dbReference type="Google" id="ProtNLM"/>
    </source>
</evidence>
<evidence type="ECO:0000256" key="2">
    <source>
        <dbReference type="SAM" id="SignalP"/>
    </source>
</evidence>
<sequence length="164" mass="18361">MIRKISPHLILSSAIAALALMCASPVFADDAPEDNGSEDNAPENNGSDQPSEEMTKGEEKLARLLEGRVAGEPRDCINDFRSTRMQTIDETAYVYGRGKTIYVQRTRDPGDIDRDDVLVIQRFGSTQLCRLDFITTVDRFSGFFTGGVQFDQFVPYTRVDEEQL</sequence>
<feature type="chain" id="PRO_5001696694" description="Lipoprotein" evidence="2">
    <location>
        <begin position="29"/>
        <end position="164"/>
    </location>
</feature>
<comment type="caution">
    <text evidence="3">The sequence shown here is derived from an EMBL/GenBank/DDBJ whole genome shotgun (WGS) entry which is preliminary data.</text>
</comment>
<keyword evidence="4" id="KW-1185">Reference proteome</keyword>
<keyword evidence="2" id="KW-0732">Signal</keyword>